<reference evidence="3" key="1">
    <citation type="submission" date="2017-01" db="EMBL/GenBank/DDBJ databases">
        <authorList>
            <person name="Wang Y."/>
            <person name="White M."/>
            <person name="Kvist S."/>
            <person name="Moncalvo J.-M."/>
        </authorList>
    </citation>
    <scope>NUCLEOTIDE SEQUENCE [LARGE SCALE GENOMIC DNA]</scope>
    <source>
        <strain evidence="3">COL-18-3</strain>
    </source>
</reference>
<protein>
    <submittedName>
        <fullName evidence="2">Uncharacterized protein</fullName>
    </submittedName>
</protein>
<keyword evidence="1" id="KW-1133">Transmembrane helix</keyword>
<keyword evidence="1" id="KW-0472">Membrane</keyword>
<dbReference type="AlphaFoldDB" id="A0A1R1PY71"/>
<organism evidence="2 3">
    <name type="scientific">Zancudomyces culisetae</name>
    <name type="common">Gut fungus</name>
    <name type="synonym">Smittium culisetae</name>
    <dbReference type="NCBI Taxonomy" id="1213189"/>
    <lineage>
        <taxon>Eukaryota</taxon>
        <taxon>Fungi</taxon>
        <taxon>Fungi incertae sedis</taxon>
        <taxon>Zoopagomycota</taxon>
        <taxon>Kickxellomycotina</taxon>
        <taxon>Harpellomycetes</taxon>
        <taxon>Harpellales</taxon>
        <taxon>Legeriomycetaceae</taxon>
        <taxon>Zancudomyces</taxon>
    </lineage>
</organism>
<accession>A0A1R1PY71</accession>
<feature type="transmembrane region" description="Helical" evidence="1">
    <location>
        <begin position="37"/>
        <end position="59"/>
    </location>
</feature>
<evidence type="ECO:0000256" key="1">
    <source>
        <dbReference type="SAM" id="Phobius"/>
    </source>
</evidence>
<name>A0A1R1PY71_ZANCU</name>
<evidence type="ECO:0000313" key="3">
    <source>
        <dbReference type="Proteomes" id="UP000188320"/>
    </source>
</evidence>
<comment type="caution">
    <text evidence="2">The sequence shown here is derived from an EMBL/GenBank/DDBJ whole genome shotgun (WGS) entry which is preliminary data.</text>
</comment>
<proteinExistence type="predicted"/>
<gene>
    <name evidence="2" type="ORF">AX774_g545</name>
</gene>
<evidence type="ECO:0000313" key="2">
    <source>
        <dbReference type="EMBL" id="OMH85900.1"/>
    </source>
</evidence>
<feature type="transmembrane region" description="Helical" evidence="1">
    <location>
        <begin position="71"/>
        <end position="90"/>
    </location>
</feature>
<keyword evidence="1" id="KW-0812">Transmembrane</keyword>
<dbReference type="Proteomes" id="UP000188320">
    <property type="component" value="Unassembled WGS sequence"/>
</dbReference>
<sequence length="91" mass="10909">MNKCIIESSIGVIRDDFIKIESMVPFSRQQIRLNKKLFLQANSFLFFFVSCYCFFDQIMRNVLMTKRTEKSYCFILGYVFYTGVILEWVMN</sequence>
<keyword evidence="3" id="KW-1185">Reference proteome</keyword>
<dbReference type="EMBL" id="LSSK01000030">
    <property type="protein sequence ID" value="OMH85900.1"/>
    <property type="molecule type" value="Genomic_DNA"/>
</dbReference>